<reference evidence="1 2" key="1">
    <citation type="journal article" date="2013" name="PLoS Pathog.">
        <title>Genomic analysis of the Kiwifruit pathogen Pseudomonas syringae pv. actinidiae provides insight into the origins of an emergent plant disease.</title>
        <authorList>
            <person name="McCann H.C."/>
            <person name="Rikkerink E.H."/>
            <person name="Bertels F."/>
            <person name="Fiers M."/>
            <person name="Lu A."/>
            <person name="Rees-George J."/>
            <person name="Andersen M.T."/>
            <person name="Gleave A.P."/>
            <person name="Haubold B."/>
            <person name="Wohlers M.W."/>
            <person name="Guttman D.S."/>
            <person name="Wang P.W."/>
            <person name="Straub C."/>
            <person name="Vanneste J.L."/>
            <person name="Rainey P.B."/>
            <person name="Templeton M.D."/>
        </authorList>
    </citation>
    <scope>NUCLEOTIDE SEQUENCE [LARGE SCALE GENOMIC DNA]</scope>
    <source>
        <strain evidence="1 2">ICMP 18807</strain>
    </source>
</reference>
<sequence>MTSTTERLLPRLFLLILAGVLALAGWQ</sequence>
<name>S6UV82_PSESF</name>
<proteinExistence type="predicted"/>
<evidence type="ECO:0000313" key="2">
    <source>
        <dbReference type="Proteomes" id="UP000015729"/>
    </source>
</evidence>
<feature type="non-terminal residue" evidence="1">
    <location>
        <position position="27"/>
    </location>
</feature>
<dbReference type="Proteomes" id="UP000015729">
    <property type="component" value="Unassembled WGS sequence"/>
</dbReference>
<comment type="caution">
    <text evidence="1">The sequence shown here is derived from an EMBL/GenBank/DDBJ whole genome shotgun (WGS) entry which is preliminary data.</text>
</comment>
<gene>
    <name evidence="1" type="ORF">A244_10220</name>
</gene>
<dbReference type="EMBL" id="AOKG01000678">
    <property type="protein sequence ID" value="EPN58375.1"/>
    <property type="molecule type" value="Genomic_DNA"/>
</dbReference>
<evidence type="ECO:0000313" key="1">
    <source>
        <dbReference type="EMBL" id="EPN58375.1"/>
    </source>
</evidence>
<dbReference type="AlphaFoldDB" id="S6UV82"/>
<protein>
    <submittedName>
        <fullName evidence="1">Membrane protein</fullName>
    </submittedName>
</protein>
<accession>S6UV82</accession>
<organism evidence="1 2">
    <name type="scientific">Pseudomonas syringae pv. actinidiae ICMP 18807</name>
    <dbReference type="NCBI Taxonomy" id="1194404"/>
    <lineage>
        <taxon>Bacteria</taxon>
        <taxon>Pseudomonadati</taxon>
        <taxon>Pseudomonadota</taxon>
        <taxon>Gammaproteobacteria</taxon>
        <taxon>Pseudomonadales</taxon>
        <taxon>Pseudomonadaceae</taxon>
        <taxon>Pseudomonas</taxon>
        <taxon>Pseudomonas syringae</taxon>
    </lineage>
</organism>